<reference evidence="1" key="2">
    <citation type="submission" date="2017-11" db="EMBL/GenBank/DDBJ databases">
        <title>Coralsnake Venomics: Analyses of Venom Gland Transcriptomes and Proteomes of Six Brazilian Taxa.</title>
        <authorList>
            <person name="Aird S.D."/>
            <person name="Jorge da Silva N."/>
            <person name="Qiu L."/>
            <person name="Villar-Briones A."/>
            <person name="Aparecida-Saddi V."/>
            <person name="Campos-Telles M.P."/>
            <person name="Grau M."/>
            <person name="Mikheyev A.S."/>
        </authorList>
    </citation>
    <scope>NUCLEOTIDE SEQUENCE</scope>
    <source>
        <tissue evidence="1">Venom_gland</tissue>
    </source>
</reference>
<proteinExistence type="predicted"/>
<dbReference type="EMBL" id="IACN01015418">
    <property type="protein sequence ID" value="LAB47469.1"/>
    <property type="molecule type" value="Transcribed_RNA"/>
</dbReference>
<organism evidence="1">
    <name type="scientific">Micrurus surinamensis</name>
    <name type="common">Surinam coral snake</name>
    <dbReference type="NCBI Taxonomy" id="129470"/>
    <lineage>
        <taxon>Eukaryota</taxon>
        <taxon>Metazoa</taxon>
        <taxon>Chordata</taxon>
        <taxon>Craniata</taxon>
        <taxon>Vertebrata</taxon>
        <taxon>Euteleostomi</taxon>
        <taxon>Lepidosauria</taxon>
        <taxon>Squamata</taxon>
        <taxon>Bifurcata</taxon>
        <taxon>Unidentata</taxon>
        <taxon>Episquamata</taxon>
        <taxon>Toxicofera</taxon>
        <taxon>Serpentes</taxon>
        <taxon>Colubroidea</taxon>
        <taxon>Elapidae</taxon>
        <taxon>Elapinae</taxon>
        <taxon>Micrurus</taxon>
    </lineage>
</organism>
<protein>
    <submittedName>
        <fullName evidence="1">Uncharacterized protein</fullName>
    </submittedName>
</protein>
<dbReference type="AlphaFoldDB" id="A0A2D4NQX8"/>
<reference evidence="1" key="1">
    <citation type="submission" date="2017-07" db="EMBL/GenBank/DDBJ databases">
        <authorList>
            <person name="Mikheyev A."/>
            <person name="Grau M."/>
        </authorList>
    </citation>
    <scope>NUCLEOTIDE SEQUENCE</scope>
    <source>
        <tissue evidence="1">Venom_gland</tissue>
    </source>
</reference>
<accession>A0A2D4NQX8</accession>
<name>A0A2D4NQX8_MICSU</name>
<sequence>MGYLNLAHGTGLEIAKDQPMVLLVAKTGHGGAMCRPPLGPFLAWAVSCSTLVAKMDTRAPTHPILASIVLQDASIPSPSPPPPKKNYSAGPALEKIQFDTSDLAHKIEEDHWLPLQAAILVMTH</sequence>
<evidence type="ECO:0000313" key="1">
    <source>
        <dbReference type="EMBL" id="LAB47469.1"/>
    </source>
</evidence>